<keyword evidence="4" id="KW-1185">Reference proteome</keyword>
<feature type="chain" id="PRO_5027925355" description="Kazal-like domain-containing protein" evidence="2">
    <location>
        <begin position="16"/>
        <end position="368"/>
    </location>
</feature>
<dbReference type="OrthoDB" id="7856955at2759"/>
<evidence type="ECO:0000256" key="2">
    <source>
        <dbReference type="SAM" id="SignalP"/>
    </source>
</evidence>
<evidence type="ECO:0000256" key="1">
    <source>
        <dbReference type="SAM" id="MobiDB-lite"/>
    </source>
</evidence>
<reference evidence="5" key="1">
    <citation type="submission" date="2025-08" db="UniProtKB">
        <authorList>
            <consortium name="RefSeq"/>
        </authorList>
    </citation>
    <scope>IDENTIFICATION</scope>
    <source>
        <strain evidence="5">14028-0561.14</strain>
        <tissue evidence="5">Whole fly</tissue>
    </source>
</reference>
<feature type="domain" description="Kazal-like" evidence="3">
    <location>
        <begin position="307"/>
        <end position="356"/>
    </location>
</feature>
<evidence type="ECO:0000313" key="4">
    <source>
        <dbReference type="Proteomes" id="UP001652661"/>
    </source>
</evidence>
<dbReference type="AlphaFoldDB" id="A0A6P4IGY8"/>
<feature type="region of interest" description="Disordered" evidence="1">
    <location>
        <begin position="226"/>
        <end position="272"/>
    </location>
</feature>
<organism evidence="4 5">
    <name type="scientific">Drosophila kikkawai</name>
    <name type="common">Fruit fly</name>
    <dbReference type="NCBI Taxonomy" id="30033"/>
    <lineage>
        <taxon>Eukaryota</taxon>
        <taxon>Metazoa</taxon>
        <taxon>Ecdysozoa</taxon>
        <taxon>Arthropoda</taxon>
        <taxon>Hexapoda</taxon>
        <taxon>Insecta</taxon>
        <taxon>Pterygota</taxon>
        <taxon>Neoptera</taxon>
        <taxon>Endopterygota</taxon>
        <taxon>Diptera</taxon>
        <taxon>Brachycera</taxon>
        <taxon>Muscomorpha</taxon>
        <taxon>Ephydroidea</taxon>
        <taxon>Drosophilidae</taxon>
        <taxon>Drosophila</taxon>
        <taxon>Sophophora</taxon>
    </lineage>
</organism>
<protein>
    <recommendedName>
        <fullName evidence="3">Kazal-like domain-containing protein</fullName>
    </recommendedName>
</protein>
<feature type="compositionally biased region" description="Basic and acidic residues" evidence="1">
    <location>
        <begin position="229"/>
        <end position="268"/>
    </location>
</feature>
<gene>
    <name evidence="5" type="primary">LOC108075136</name>
</gene>
<dbReference type="Gene3D" id="3.30.60.30">
    <property type="match status" value="1"/>
</dbReference>
<keyword evidence="2" id="KW-0732">Signal</keyword>
<dbReference type="InterPro" id="IPR002350">
    <property type="entry name" value="Kazal_dom"/>
</dbReference>
<evidence type="ECO:0000259" key="3">
    <source>
        <dbReference type="Pfam" id="PF07648"/>
    </source>
</evidence>
<dbReference type="RefSeq" id="XP_017022909.1">
    <property type="nucleotide sequence ID" value="XM_017167420.2"/>
</dbReference>
<feature type="region of interest" description="Disordered" evidence="1">
    <location>
        <begin position="78"/>
        <end position="98"/>
    </location>
</feature>
<accession>A0A6P4IGY8</accession>
<dbReference type="GeneID" id="108075136"/>
<sequence>MKVILIIAILSLGQAAELPQTTETTTTNTVGGKPQVQGQTELPVHIQNLTTSHINQVLQHVKNKNSNTLTGAIGGSTSAGSWSGSGSGSSSAGSWSQSGSINGAPVVKPYPDLLPPLAHSGDVPPLAIVDRPASASAVQSGLQPVQAGHPQVRTVTNHQAIGTLIHQGRPVVQNKVVMPPVGLVVHPLLGNQEPIDVAEKLQKLQQHVAKVMQQAEKHIPLALQQAIQKKREQQAQREKEELQKDKDNNKDKEVVGEQKEQQDIEHNPGKTGRALVIPPKVSNIVNQVHAHIPQLLAHHREEIKLGKCNFECPRQALNICASNGKCVVNFPGQCELSQWNCFNTKNVFHQVHDSECQNTITCYQKDMM</sequence>
<evidence type="ECO:0000313" key="5">
    <source>
        <dbReference type="RefSeq" id="XP_017022909.1"/>
    </source>
</evidence>
<proteinExistence type="predicted"/>
<feature type="signal peptide" evidence="2">
    <location>
        <begin position="1"/>
        <end position="15"/>
    </location>
</feature>
<name>A0A6P4IGY8_DROKI</name>
<dbReference type="Proteomes" id="UP001652661">
    <property type="component" value="Chromosome 3L"/>
</dbReference>
<dbReference type="Pfam" id="PF07648">
    <property type="entry name" value="Kazal_2"/>
    <property type="match status" value="1"/>
</dbReference>